<accession>A0A8H4IGU1</accession>
<dbReference type="EMBL" id="WWBZ02000082">
    <property type="protein sequence ID" value="KAF4300980.1"/>
    <property type="molecule type" value="Genomic_DNA"/>
</dbReference>
<name>A0A8H4IGU1_9PEZI</name>
<evidence type="ECO:0000313" key="3">
    <source>
        <dbReference type="Proteomes" id="UP000572817"/>
    </source>
</evidence>
<sequence>MADQDCNDIILFTSTSKLSRSPEENHYATFQSLRWKHELSDFAITCGGREFKAHRAILAMKCRYFTRMFRYGYVEFVNNRVELHEDDPSLVADMVKYIYADTAFHITLHGNHLEKTLHLIHFWLLGDKYEVNGLTSAIEEHLQSCFDSEEGDWTVQELLRVIDTVYEYSLAPASRLRVLLIHYLFHRAETRSTVQMLRDEAMYDELRKRPEFMLDMSIRGFEAHETFHALRDTLISLEEKAGRWDKDSRPS</sequence>
<dbReference type="Gene3D" id="3.30.710.10">
    <property type="entry name" value="Potassium Channel Kv1.1, Chain A"/>
    <property type="match status" value="1"/>
</dbReference>
<reference evidence="2" key="1">
    <citation type="submission" date="2020-04" db="EMBL/GenBank/DDBJ databases">
        <title>Genome Assembly and Annotation of Botryosphaeria dothidea sdau 11-99, a Latent Pathogen of Apple Fruit Ring Rot in China.</title>
        <authorList>
            <person name="Yu C."/>
            <person name="Diao Y."/>
            <person name="Lu Q."/>
            <person name="Zhao J."/>
            <person name="Cui S."/>
            <person name="Peng C."/>
            <person name="He B."/>
            <person name="Liu H."/>
        </authorList>
    </citation>
    <scope>NUCLEOTIDE SEQUENCE [LARGE SCALE GENOMIC DNA]</scope>
    <source>
        <strain evidence="2">Sdau11-99</strain>
    </source>
</reference>
<dbReference type="Pfam" id="PF00651">
    <property type="entry name" value="BTB"/>
    <property type="match status" value="1"/>
</dbReference>
<evidence type="ECO:0000259" key="1">
    <source>
        <dbReference type="PROSITE" id="PS50097"/>
    </source>
</evidence>
<feature type="domain" description="BTB" evidence="1">
    <location>
        <begin position="40"/>
        <end position="101"/>
    </location>
</feature>
<dbReference type="InterPro" id="IPR011333">
    <property type="entry name" value="SKP1/BTB/POZ_sf"/>
</dbReference>
<dbReference type="PANTHER" id="PTHR24413">
    <property type="entry name" value="SPECKLE-TYPE POZ PROTEIN"/>
    <property type="match status" value="1"/>
</dbReference>
<comment type="caution">
    <text evidence="2">The sequence shown here is derived from an EMBL/GenBank/DDBJ whole genome shotgun (WGS) entry which is preliminary data.</text>
</comment>
<proteinExistence type="predicted"/>
<protein>
    <recommendedName>
        <fullName evidence="1">BTB domain-containing protein</fullName>
    </recommendedName>
</protein>
<dbReference type="SUPFAM" id="SSF54695">
    <property type="entry name" value="POZ domain"/>
    <property type="match status" value="1"/>
</dbReference>
<dbReference type="SMART" id="SM00225">
    <property type="entry name" value="BTB"/>
    <property type="match status" value="1"/>
</dbReference>
<keyword evidence="3" id="KW-1185">Reference proteome</keyword>
<dbReference type="Proteomes" id="UP000572817">
    <property type="component" value="Unassembled WGS sequence"/>
</dbReference>
<dbReference type="AlphaFoldDB" id="A0A8H4IGU1"/>
<evidence type="ECO:0000313" key="2">
    <source>
        <dbReference type="EMBL" id="KAF4300980.1"/>
    </source>
</evidence>
<organism evidence="2 3">
    <name type="scientific">Botryosphaeria dothidea</name>
    <dbReference type="NCBI Taxonomy" id="55169"/>
    <lineage>
        <taxon>Eukaryota</taxon>
        <taxon>Fungi</taxon>
        <taxon>Dikarya</taxon>
        <taxon>Ascomycota</taxon>
        <taxon>Pezizomycotina</taxon>
        <taxon>Dothideomycetes</taxon>
        <taxon>Dothideomycetes incertae sedis</taxon>
        <taxon>Botryosphaeriales</taxon>
        <taxon>Botryosphaeriaceae</taxon>
        <taxon>Botryosphaeria</taxon>
    </lineage>
</organism>
<dbReference type="OrthoDB" id="6359816at2759"/>
<dbReference type="InterPro" id="IPR000210">
    <property type="entry name" value="BTB/POZ_dom"/>
</dbReference>
<dbReference type="PROSITE" id="PS50097">
    <property type="entry name" value="BTB"/>
    <property type="match status" value="1"/>
</dbReference>
<gene>
    <name evidence="2" type="ORF">GTA08_BOTSDO10673</name>
</gene>
<dbReference type="CDD" id="cd18186">
    <property type="entry name" value="BTB_POZ_ZBTB_KLHL-like"/>
    <property type="match status" value="1"/>
</dbReference>